<dbReference type="EMBL" id="CP004005">
    <property type="protein sequence ID" value="AGH17235.1"/>
    <property type="molecule type" value="Genomic_DNA"/>
</dbReference>
<proteinExistence type="predicted"/>
<organism evidence="1 2">
    <name type="scientific">Candidatus Liberibacter asiaticus str. gxpsy</name>
    <dbReference type="NCBI Taxonomy" id="1174529"/>
    <lineage>
        <taxon>Bacteria</taxon>
        <taxon>Pseudomonadati</taxon>
        <taxon>Pseudomonadota</taxon>
        <taxon>Alphaproteobacteria</taxon>
        <taxon>Hyphomicrobiales</taxon>
        <taxon>Rhizobiaceae</taxon>
        <taxon>Liberibacter</taxon>
    </lineage>
</organism>
<name>A0ABM5NGH7_LIBAS</name>
<protein>
    <submittedName>
        <fullName evidence="1">Uncharacterized protein</fullName>
    </submittedName>
</protein>
<evidence type="ECO:0000313" key="2">
    <source>
        <dbReference type="Proteomes" id="UP000011820"/>
    </source>
</evidence>
<reference evidence="1 2" key="1">
    <citation type="journal article" date="2013" name="Genome Announc.">
        <title>Complete Genome Sequence of a Chinese Strain of 'Candidatus Liberibacter asiaticus'.</title>
        <authorList>
            <person name="Lin H."/>
            <person name="Han C.S."/>
            <person name="Liu B."/>
            <person name="Lou B."/>
            <person name="Bai X."/>
            <person name="Deng C."/>
            <person name="Civerolo E.L."/>
            <person name="Gupta G."/>
        </authorList>
    </citation>
    <scope>NUCLEOTIDE SEQUENCE [LARGE SCALE GENOMIC DNA]</scope>
    <source>
        <strain evidence="2">gxpsy</strain>
    </source>
</reference>
<dbReference type="InterPro" id="IPR036691">
    <property type="entry name" value="Endo/exonu/phosph_ase_sf"/>
</dbReference>
<gene>
    <name evidence="1" type="ORF">WSI_04325</name>
</gene>
<dbReference type="SUPFAM" id="SSF56219">
    <property type="entry name" value="DNase I-like"/>
    <property type="match status" value="1"/>
</dbReference>
<evidence type="ECO:0000313" key="1">
    <source>
        <dbReference type="EMBL" id="AGH17235.1"/>
    </source>
</evidence>
<keyword evidence="2" id="KW-1185">Reference proteome</keyword>
<accession>A0ABM5NGH7</accession>
<dbReference type="Proteomes" id="UP000011820">
    <property type="component" value="Chromosome"/>
</dbReference>
<sequence length="109" mass="12406">MPEDKWYIFYSGCGKNPVWDSMKGCLNFSSYDDNSGNIDTDESDINTAIAIRKDVARVLQVSYPLPAPQEITPRMGNRKTVELLIEIDDQKVWLLNVHLKSSCVVKKIQ</sequence>